<proteinExistence type="predicted"/>
<keyword evidence="3" id="KW-1185">Reference proteome</keyword>
<dbReference type="AlphaFoldDB" id="A0A183AFE0"/>
<organism evidence="4">
    <name type="scientific">Echinostoma caproni</name>
    <dbReference type="NCBI Taxonomy" id="27848"/>
    <lineage>
        <taxon>Eukaryota</taxon>
        <taxon>Metazoa</taxon>
        <taxon>Spiralia</taxon>
        <taxon>Lophotrochozoa</taxon>
        <taxon>Platyhelminthes</taxon>
        <taxon>Trematoda</taxon>
        <taxon>Digenea</taxon>
        <taxon>Plagiorchiida</taxon>
        <taxon>Echinostomata</taxon>
        <taxon>Echinostomatoidea</taxon>
        <taxon>Echinostomatidae</taxon>
        <taxon>Echinostoma</taxon>
    </lineage>
</organism>
<protein>
    <submittedName>
        <fullName evidence="4">HYR domain-containing protein</fullName>
    </submittedName>
</protein>
<evidence type="ECO:0000313" key="2">
    <source>
        <dbReference type="EMBL" id="VDP76225.1"/>
    </source>
</evidence>
<dbReference type="EMBL" id="UZAN01042556">
    <property type="protein sequence ID" value="VDP76225.1"/>
    <property type="molecule type" value="Genomic_DNA"/>
</dbReference>
<name>A0A183AFE0_9TREM</name>
<keyword evidence="1" id="KW-0812">Transmembrane</keyword>
<dbReference type="Proteomes" id="UP000272942">
    <property type="component" value="Unassembled WGS sequence"/>
</dbReference>
<evidence type="ECO:0000313" key="3">
    <source>
        <dbReference type="Proteomes" id="UP000272942"/>
    </source>
</evidence>
<keyword evidence="1" id="KW-1133">Transmembrane helix</keyword>
<dbReference type="WBParaSite" id="ECPE_0000568801-mRNA-1">
    <property type="protein sequence ID" value="ECPE_0000568801-mRNA-1"/>
    <property type="gene ID" value="ECPE_0000568801"/>
</dbReference>
<gene>
    <name evidence="2" type="ORF">ECPE_LOCUS5675</name>
</gene>
<reference evidence="4" key="1">
    <citation type="submission" date="2016-06" db="UniProtKB">
        <authorList>
            <consortium name="WormBaseParasite"/>
        </authorList>
    </citation>
    <scope>IDENTIFICATION</scope>
</reference>
<evidence type="ECO:0000256" key="1">
    <source>
        <dbReference type="SAM" id="Phobius"/>
    </source>
</evidence>
<feature type="transmembrane region" description="Helical" evidence="1">
    <location>
        <begin position="12"/>
        <end position="37"/>
    </location>
</feature>
<evidence type="ECO:0000313" key="4">
    <source>
        <dbReference type="WBParaSite" id="ECPE_0000568801-mRNA-1"/>
    </source>
</evidence>
<sequence length="414" mass="46192">MTDQESNSEDKHIITALYIIIALGVIGILAGLLSLIIKWVFRQKKGIIQDHSTNAFVREDHFPSPDEEPIPIRRILARSIRETWNTLRARFTNRTKHKGKSSPTLGTTDKSLVFLHCPPSVSALNRPPCNWFWNMMQYDRCQPSPEPETCICSDYGKYAKEPTAWAAPIDPDAVMQRYHALLRSFKKSASQADDNTTGQLNRTFEPDSYVDKTCSALDEINYPETTAKLDTDRCHFRSRSNERADSYEIGQGDGPDYQICKAKLIVGNSSCPLQTACHSGYPALLSKKHEEQASRDTFHLPLKTSAECSSTGACMSAFSHTVLQSDKSERFVVCERAVMCRPRLLETEHTSIYSRGDRISNPNVAHWKNGSSSHSVSSLGEGTETVLSQNTSISLSFPPTSIQWAGDGVPNQIT</sequence>
<reference evidence="2 3" key="2">
    <citation type="submission" date="2018-11" db="EMBL/GenBank/DDBJ databases">
        <authorList>
            <consortium name="Pathogen Informatics"/>
        </authorList>
    </citation>
    <scope>NUCLEOTIDE SEQUENCE [LARGE SCALE GENOMIC DNA]</scope>
    <source>
        <strain evidence="2 3">Egypt</strain>
    </source>
</reference>
<accession>A0A183AFE0</accession>
<keyword evidence="1" id="KW-0472">Membrane</keyword>